<evidence type="ECO:0000313" key="2">
    <source>
        <dbReference type="EMBL" id="GBO19422.1"/>
    </source>
</evidence>
<protein>
    <submittedName>
        <fullName evidence="1">Uncharacterized protein</fullName>
    </submittedName>
</protein>
<comment type="caution">
    <text evidence="1">The sequence shown here is derived from an EMBL/GenBank/DDBJ whole genome shotgun (WGS) entry which is preliminary data.</text>
</comment>
<proteinExistence type="predicted"/>
<dbReference type="Proteomes" id="UP000499080">
    <property type="component" value="Unassembled WGS sequence"/>
</dbReference>
<name>A0A4Y2V6X0_ARAVE</name>
<dbReference type="EMBL" id="BGPR01042885">
    <property type="protein sequence ID" value="GBO19410.1"/>
    <property type="molecule type" value="Genomic_DNA"/>
</dbReference>
<accession>A0A4Y2V6X0</accession>
<dbReference type="EMBL" id="BGPR01042900">
    <property type="protein sequence ID" value="GBO19422.1"/>
    <property type="molecule type" value="Genomic_DNA"/>
</dbReference>
<keyword evidence="3" id="KW-1185">Reference proteome</keyword>
<sequence>MKFPEQKKQQTRKVTYTGIPHKYKIAPSGGVTSNRLCQRVESVNEVIDRMGWDCGFTLGQVGGLRGSLLGSHDATYHASLMSFFRRQCTGSREKFLFVFYRFVEPYVRMSKDERTVN</sequence>
<organism evidence="1 3">
    <name type="scientific">Araneus ventricosus</name>
    <name type="common">Orbweaver spider</name>
    <name type="synonym">Epeira ventricosa</name>
    <dbReference type="NCBI Taxonomy" id="182803"/>
    <lineage>
        <taxon>Eukaryota</taxon>
        <taxon>Metazoa</taxon>
        <taxon>Ecdysozoa</taxon>
        <taxon>Arthropoda</taxon>
        <taxon>Chelicerata</taxon>
        <taxon>Arachnida</taxon>
        <taxon>Araneae</taxon>
        <taxon>Araneomorphae</taxon>
        <taxon>Entelegynae</taxon>
        <taxon>Araneoidea</taxon>
        <taxon>Araneidae</taxon>
        <taxon>Araneus</taxon>
    </lineage>
</organism>
<evidence type="ECO:0000313" key="1">
    <source>
        <dbReference type="EMBL" id="GBO19410.1"/>
    </source>
</evidence>
<gene>
    <name evidence="2" type="ORF">AVEN_225143_1</name>
    <name evidence="1" type="ORF">AVEN_227441_1</name>
</gene>
<reference evidence="1 3" key="1">
    <citation type="journal article" date="2019" name="Sci. Rep.">
        <title>Orb-weaving spider Araneus ventricosus genome elucidates the spidroin gene catalogue.</title>
        <authorList>
            <person name="Kono N."/>
            <person name="Nakamura H."/>
            <person name="Ohtoshi R."/>
            <person name="Moran D.A.P."/>
            <person name="Shinohara A."/>
            <person name="Yoshida Y."/>
            <person name="Fujiwara M."/>
            <person name="Mori M."/>
            <person name="Tomita M."/>
            <person name="Arakawa K."/>
        </authorList>
    </citation>
    <scope>NUCLEOTIDE SEQUENCE [LARGE SCALE GENOMIC DNA]</scope>
</reference>
<dbReference type="AlphaFoldDB" id="A0A4Y2V6X0"/>
<evidence type="ECO:0000313" key="3">
    <source>
        <dbReference type="Proteomes" id="UP000499080"/>
    </source>
</evidence>